<dbReference type="Proteomes" id="UP000032233">
    <property type="component" value="Unassembled WGS sequence"/>
</dbReference>
<dbReference type="InterPro" id="IPR027417">
    <property type="entry name" value="P-loop_NTPase"/>
</dbReference>
<dbReference type="EMBL" id="AZAC01000034">
    <property type="protein sequence ID" value="KIX12062.1"/>
    <property type="molecule type" value="Genomic_DNA"/>
</dbReference>
<keyword evidence="2" id="KW-0547">Nucleotide-binding</keyword>
<dbReference type="AlphaFoldDB" id="A0A0D2GB42"/>
<dbReference type="InterPro" id="IPR003439">
    <property type="entry name" value="ABC_transporter-like_ATP-bd"/>
</dbReference>
<dbReference type="InterPro" id="IPR015855">
    <property type="entry name" value="ABC_transpr_MalK-like"/>
</dbReference>
<dbReference type="PROSITE" id="PS50893">
    <property type="entry name" value="ABC_TRANSPORTER_2"/>
    <property type="match status" value="1"/>
</dbReference>
<dbReference type="Gene3D" id="2.40.50.140">
    <property type="entry name" value="Nucleic acid-binding proteins"/>
    <property type="match status" value="1"/>
</dbReference>
<dbReference type="FunCoup" id="A0A0D2GB42">
    <property type="interactions" value="163"/>
</dbReference>
<protein>
    <submittedName>
        <fullName evidence="5">sn-glycerol-3-phosphate ABC transporter ATP-binding protein</fullName>
    </submittedName>
</protein>
<dbReference type="SUPFAM" id="SSF50331">
    <property type="entry name" value="MOP-like"/>
    <property type="match status" value="1"/>
</dbReference>
<keyword evidence="3 5" id="KW-0067">ATP-binding</keyword>
<dbReference type="FunFam" id="3.40.50.300:FF:000042">
    <property type="entry name" value="Maltose/maltodextrin ABC transporter, ATP-binding protein"/>
    <property type="match status" value="1"/>
</dbReference>
<evidence type="ECO:0000256" key="2">
    <source>
        <dbReference type="ARBA" id="ARBA00022741"/>
    </source>
</evidence>
<evidence type="ECO:0000256" key="1">
    <source>
        <dbReference type="ARBA" id="ARBA00022448"/>
    </source>
</evidence>
<dbReference type="InterPro" id="IPR047641">
    <property type="entry name" value="ABC_transpr_MalK/UgpC-like"/>
</dbReference>
<dbReference type="SUPFAM" id="SSF52540">
    <property type="entry name" value="P-loop containing nucleoside triphosphate hydrolases"/>
    <property type="match status" value="1"/>
</dbReference>
<dbReference type="GO" id="GO:0008643">
    <property type="term" value="P:carbohydrate transport"/>
    <property type="evidence" value="ECO:0007669"/>
    <property type="project" value="InterPro"/>
</dbReference>
<dbReference type="Pfam" id="PF00005">
    <property type="entry name" value="ABC_tran"/>
    <property type="match status" value="1"/>
</dbReference>
<dbReference type="Gene3D" id="3.40.50.300">
    <property type="entry name" value="P-loop containing nucleotide triphosphate hydrolases"/>
    <property type="match status" value="1"/>
</dbReference>
<gene>
    <name evidence="5" type="ORF">X474_19590</name>
</gene>
<dbReference type="InterPro" id="IPR017871">
    <property type="entry name" value="ABC_transporter-like_CS"/>
</dbReference>
<dbReference type="STRING" id="1429043.X474_19590"/>
<dbReference type="InterPro" id="IPR003593">
    <property type="entry name" value="AAA+_ATPase"/>
</dbReference>
<evidence type="ECO:0000313" key="5">
    <source>
        <dbReference type="EMBL" id="KIX12062.1"/>
    </source>
</evidence>
<evidence type="ECO:0000259" key="4">
    <source>
        <dbReference type="PROSITE" id="PS50893"/>
    </source>
</evidence>
<accession>A0A0D2GB42</accession>
<evidence type="ECO:0000313" key="6">
    <source>
        <dbReference type="Proteomes" id="UP000032233"/>
    </source>
</evidence>
<dbReference type="CDD" id="cd03301">
    <property type="entry name" value="ABC_MalK_N"/>
    <property type="match status" value="1"/>
</dbReference>
<reference evidence="5 6" key="1">
    <citation type="submission" date="2013-11" db="EMBL/GenBank/DDBJ databases">
        <title>Metagenomic analysis of a methanogenic consortium involved in long chain n-alkane degradation.</title>
        <authorList>
            <person name="Davidova I.A."/>
            <person name="Callaghan A.V."/>
            <person name="Wawrik B."/>
            <person name="Pruitt S."/>
            <person name="Marks C."/>
            <person name="Duncan K.E."/>
            <person name="Suflita J.M."/>
        </authorList>
    </citation>
    <scope>NUCLEOTIDE SEQUENCE [LARGE SCALE GENOMIC DNA]</scope>
    <source>
        <strain evidence="5 6">SPR</strain>
    </source>
</reference>
<dbReference type="Gene3D" id="2.40.50.100">
    <property type="match status" value="1"/>
</dbReference>
<sequence length="368" mass="40577">MAQVVLRNLRKNFGDTEVLKGINATIADGEFLVVVGPSGCGKSTVLRLVAGLERITEGEVHIGDKLVNRLEPKDRDVAMVFQNYALYPHMSVYKNIAYGLKVRGIAKREISQRVDQAASLLGLSPFLGRKPNQLSGGQRQRVAMGRAIVRKPRVFLFDEPLSNLDAKLRTQMRVNLKRLHQNLKTTSIYVTHDQVEAMTLADRILLIKDGQVEQLGTPEEIYKNPATVFAARFMGSPAMNLLSGSLLPKGAGLLLTDGTRLKLNGARPGDYQGEVMVGIRPEFISLEQPGQEPEPGLCSLKARVELLEPLGSENLVHCDLGAGEEEKLVLRLPGELRAQEGGVVKLRFSQQDLHFFEAGTQKRISTDH</sequence>
<comment type="caution">
    <text evidence="5">The sequence shown here is derived from an EMBL/GenBank/DDBJ whole genome shotgun (WGS) entry which is preliminary data.</text>
</comment>
<dbReference type="PANTHER" id="PTHR43875">
    <property type="entry name" value="MALTODEXTRIN IMPORT ATP-BINDING PROTEIN MSMX"/>
    <property type="match status" value="1"/>
</dbReference>
<feature type="domain" description="ABC transporter" evidence="4">
    <location>
        <begin position="4"/>
        <end position="234"/>
    </location>
</feature>
<dbReference type="GO" id="GO:0016887">
    <property type="term" value="F:ATP hydrolysis activity"/>
    <property type="evidence" value="ECO:0007669"/>
    <property type="project" value="InterPro"/>
</dbReference>
<dbReference type="InterPro" id="IPR013611">
    <property type="entry name" value="Transp-assoc_OB_typ2"/>
</dbReference>
<dbReference type="GO" id="GO:0005524">
    <property type="term" value="F:ATP binding"/>
    <property type="evidence" value="ECO:0007669"/>
    <property type="project" value="UniProtKB-KW"/>
</dbReference>
<keyword evidence="1" id="KW-0813">Transport</keyword>
<dbReference type="OrthoDB" id="9809450at2"/>
<proteinExistence type="predicted"/>
<dbReference type="Pfam" id="PF08402">
    <property type="entry name" value="TOBE_2"/>
    <property type="match status" value="1"/>
</dbReference>
<dbReference type="InterPro" id="IPR012340">
    <property type="entry name" value="NA-bd_OB-fold"/>
</dbReference>
<dbReference type="GO" id="GO:0055052">
    <property type="term" value="C:ATP-binding cassette (ABC) transporter complex, substrate-binding subunit-containing"/>
    <property type="evidence" value="ECO:0007669"/>
    <property type="project" value="TreeGrafter"/>
</dbReference>
<dbReference type="NCBIfam" id="NF008653">
    <property type="entry name" value="PRK11650.1"/>
    <property type="match status" value="1"/>
</dbReference>
<dbReference type="InterPro" id="IPR008995">
    <property type="entry name" value="Mo/tungstate-bd_C_term_dom"/>
</dbReference>
<dbReference type="SMART" id="SM00382">
    <property type="entry name" value="AAA"/>
    <property type="match status" value="1"/>
</dbReference>
<evidence type="ECO:0000256" key="3">
    <source>
        <dbReference type="ARBA" id="ARBA00022840"/>
    </source>
</evidence>
<dbReference type="InParanoid" id="A0A0D2GB42"/>
<dbReference type="PROSITE" id="PS00211">
    <property type="entry name" value="ABC_TRANSPORTER_1"/>
    <property type="match status" value="1"/>
</dbReference>
<dbReference type="PANTHER" id="PTHR43875:SF1">
    <property type="entry name" value="OSMOPROTECTIVE COMPOUNDS UPTAKE ATP-BINDING PROTEIN GGTA"/>
    <property type="match status" value="1"/>
</dbReference>
<dbReference type="GO" id="GO:0140359">
    <property type="term" value="F:ABC-type transporter activity"/>
    <property type="evidence" value="ECO:0007669"/>
    <property type="project" value="InterPro"/>
</dbReference>
<dbReference type="RefSeq" id="WP_044350789.1">
    <property type="nucleotide sequence ID" value="NZ_AZAC01000034.1"/>
</dbReference>
<organism evidence="5 6">
    <name type="scientific">Dethiosulfatarculus sandiegensis</name>
    <dbReference type="NCBI Taxonomy" id="1429043"/>
    <lineage>
        <taxon>Bacteria</taxon>
        <taxon>Pseudomonadati</taxon>
        <taxon>Thermodesulfobacteriota</taxon>
        <taxon>Desulfarculia</taxon>
        <taxon>Desulfarculales</taxon>
        <taxon>Desulfarculaceae</taxon>
        <taxon>Dethiosulfatarculus</taxon>
    </lineage>
</organism>
<keyword evidence="6" id="KW-1185">Reference proteome</keyword>
<name>A0A0D2GB42_9BACT</name>